<dbReference type="Proteomes" id="UP000663828">
    <property type="component" value="Unassembled WGS sequence"/>
</dbReference>
<organism evidence="1 2">
    <name type="scientific">Adineta ricciae</name>
    <name type="common">Rotifer</name>
    <dbReference type="NCBI Taxonomy" id="249248"/>
    <lineage>
        <taxon>Eukaryota</taxon>
        <taxon>Metazoa</taxon>
        <taxon>Spiralia</taxon>
        <taxon>Gnathifera</taxon>
        <taxon>Rotifera</taxon>
        <taxon>Eurotatoria</taxon>
        <taxon>Bdelloidea</taxon>
        <taxon>Adinetida</taxon>
        <taxon>Adinetidae</taxon>
        <taxon>Adineta</taxon>
    </lineage>
</organism>
<keyword evidence="2" id="KW-1185">Reference proteome</keyword>
<evidence type="ECO:0000313" key="1">
    <source>
        <dbReference type="EMBL" id="CAF1351860.1"/>
    </source>
</evidence>
<dbReference type="EMBL" id="CAJNOR010002879">
    <property type="protein sequence ID" value="CAF1351860.1"/>
    <property type="molecule type" value="Genomic_DNA"/>
</dbReference>
<evidence type="ECO:0000313" key="2">
    <source>
        <dbReference type="Proteomes" id="UP000663828"/>
    </source>
</evidence>
<name>A0A815HFP5_ADIRI</name>
<gene>
    <name evidence="1" type="ORF">XAT740_LOCUS31526</name>
</gene>
<accession>A0A815HFP5</accession>
<reference evidence="1" key="1">
    <citation type="submission" date="2021-02" db="EMBL/GenBank/DDBJ databases">
        <authorList>
            <person name="Nowell W R."/>
        </authorList>
    </citation>
    <scope>NUCLEOTIDE SEQUENCE</scope>
</reference>
<protein>
    <submittedName>
        <fullName evidence="1">Uncharacterized protein</fullName>
    </submittedName>
</protein>
<dbReference type="AlphaFoldDB" id="A0A815HFP5"/>
<sequence length="55" mass="6397">MAVSPTNHSKTILVEYGNQLKPINLLQNDDLMNSGRKIHPRFHFNIEQIQILQLQ</sequence>
<proteinExistence type="predicted"/>
<feature type="non-terminal residue" evidence="1">
    <location>
        <position position="55"/>
    </location>
</feature>
<comment type="caution">
    <text evidence="1">The sequence shown here is derived from an EMBL/GenBank/DDBJ whole genome shotgun (WGS) entry which is preliminary data.</text>
</comment>